<dbReference type="AlphaFoldDB" id="A0A4Y8R6M7"/>
<reference evidence="2 3" key="1">
    <citation type="submission" date="2019-03" db="EMBL/GenBank/DDBJ databases">
        <title>Cellulosimicrobium funkei JCM14302 Assembly.</title>
        <authorList>
            <person name="Dou T."/>
        </authorList>
    </citation>
    <scope>NUCLEOTIDE SEQUENCE [LARGE SCALE GENOMIC DNA]</scope>
    <source>
        <strain evidence="2 3">JCM 14302</strain>
    </source>
</reference>
<keyword evidence="3" id="KW-1185">Reference proteome</keyword>
<protein>
    <submittedName>
        <fullName evidence="2">Uncharacterized protein</fullName>
    </submittedName>
</protein>
<evidence type="ECO:0000313" key="2">
    <source>
        <dbReference type="EMBL" id="TFF17147.1"/>
    </source>
</evidence>
<organism evidence="2 3">
    <name type="scientific">Cellulosimicrobium funkei</name>
    <dbReference type="NCBI Taxonomy" id="264251"/>
    <lineage>
        <taxon>Bacteria</taxon>
        <taxon>Bacillati</taxon>
        <taxon>Actinomycetota</taxon>
        <taxon>Actinomycetes</taxon>
        <taxon>Micrococcales</taxon>
        <taxon>Promicromonosporaceae</taxon>
        <taxon>Cellulosimicrobium</taxon>
    </lineage>
</organism>
<keyword evidence="1" id="KW-0812">Transmembrane</keyword>
<feature type="transmembrane region" description="Helical" evidence="1">
    <location>
        <begin position="76"/>
        <end position="97"/>
    </location>
</feature>
<gene>
    <name evidence="2" type="ORF">E1O70_01960</name>
</gene>
<dbReference type="EMBL" id="SOZH01000002">
    <property type="protein sequence ID" value="TFF17147.1"/>
    <property type="molecule type" value="Genomic_DNA"/>
</dbReference>
<sequence>MTGSPEERTVFVEIDSLLKVVVAGLVVGAGLPALFALGVRLAAGRAVPVEVGTPDGRFTSDGRTVRVERATRPRQVGAIVCFAVVVVAIAAGIAFVAGGGH</sequence>
<evidence type="ECO:0000256" key="1">
    <source>
        <dbReference type="SAM" id="Phobius"/>
    </source>
</evidence>
<dbReference type="Proteomes" id="UP000298003">
    <property type="component" value="Unassembled WGS sequence"/>
</dbReference>
<feature type="transmembrane region" description="Helical" evidence="1">
    <location>
        <begin position="20"/>
        <end position="39"/>
    </location>
</feature>
<proteinExistence type="predicted"/>
<comment type="caution">
    <text evidence="2">The sequence shown here is derived from an EMBL/GenBank/DDBJ whole genome shotgun (WGS) entry which is preliminary data.</text>
</comment>
<keyword evidence="1" id="KW-0472">Membrane</keyword>
<name>A0A4Y8R6M7_9MICO</name>
<evidence type="ECO:0000313" key="3">
    <source>
        <dbReference type="Proteomes" id="UP000298003"/>
    </source>
</evidence>
<accession>A0A4Y8R6M7</accession>
<keyword evidence="1" id="KW-1133">Transmembrane helix</keyword>